<dbReference type="AlphaFoldDB" id="A0A656JYR5"/>
<gene>
    <name evidence="1" type="primary">murG</name>
    <name evidence="1" type="ORF">A245_15767</name>
</gene>
<keyword evidence="1" id="KW-0808">Transferase</keyword>
<feature type="non-terminal residue" evidence="1">
    <location>
        <position position="37"/>
    </location>
</feature>
<dbReference type="EC" id="2.4.1.227" evidence="1"/>
<proteinExistence type="predicted"/>
<accession>A0A656JYR5</accession>
<dbReference type="Gene3D" id="3.40.50.2000">
    <property type="entry name" value="Glycogen Phosphorylase B"/>
    <property type="match status" value="1"/>
</dbReference>
<name>A0A656JYR5_PSESF</name>
<dbReference type="Proteomes" id="UP000018849">
    <property type="component" value="Unassembled WGS sequence"/>
</dbReference>
<evidence type="ECO:0000313" key="1">
    <source>
        <dbReference type="EMBL" id="EPN60542.1"/>
    </source>
</evidence>
<comment type="caution">
    <text evidence="1">The sequence shown here is derived from an EMBL/GenBank/DDBJ whole genome shotgun (WGS) entry which is preliminary data.</text>
</comment>
<protein>
    <submittedName>
        <fullName evidence="1">Undecaprenyldiphospho-muramoylpentapeptide beta-N-acetylglucosaminyltransferase</fullName>
        <ecNumber evidence="1">2.4.1.227</ecNumber>
    </submittedName>
</protein>
<organism evidence="1 2">
    <name type="scientific">Pseudomonas syringae pv. actinidiae ICMP 19096</name>
    <dbReference type="NCBI Taxonomy" id="1194405"/>
    <lineage>
        <taxon>Bacteria</taxon>
        <taxon>Pseudomonadati</taxon>
        <taxon>Pseudomonadota</taxon>
        <taxon>Gammaproteobacteria</taxon>
        <taxon>Pseudomonadales</taxon>
        <taxon>Pseudomonadaceae</taxon>
        <taxon>Pseudomonas</taxon>
        <taxon>Pseudomonas syringae</taxon>
    </lineage>
</organism>
<evidence type="ECO:0000313" key="2">
    <source>
        <dbReference type="Proteomes" id="UP000018849"/>
    </source>
</evidence>
<sequence length="37" mass="3872">MLLKALMQARKVVRQVKPVCVVGFGGYVTGPGGLAAR</sequence>
<reference evidence="1 2" key="1">
    <citation type="journal article" date="2013" name="PLoS Pathog.">
        <title>Genomic analysis of the Kiwifruit pathogen Pseudomonas syringae pv. actinidiae provides insight into the origins of an emergent plant disease.</title>
        <authorList>
            <person name="McCann H.C."/>
            <person name="Rikkerink E.H."/>
            <person name="Bertels F."/>
            <person name="Fiers M."/>
            <person name="Lu A."/>
            <person name="Rees-George J."/>
            <person name="Andersen M.T."/>
            <person name="Gleave A.P."/>
            <person name="Haubold B."/>
            <person name="Wohlers M.W."/>
            <person name="Guttman D.S."/>
            <person name="Wang P.W."/>
            <person name="Straub C."/>
            <person name="Vanneste J.L."/>
            <person name="Rainey P.B."/>
            <person name="Templeton M.D."/>
        </authorList>
    </citation>
    <scope>NUCLEOTIDE SEQUENCE [LARGE SCALE GENOMIC DNA]</scope>
    <source>
        <strain evidence="1 2">ICMP 19096</strain>
    </source>
</reference>
<keyword evidence="1" id="KW-0328">Glycosyltransferase</keyword>
<dbReference type="GO" id="GO:0016757">
    <property type="term" value="F:glycosyltransferase activity"/>
    <property type="evidence" value="ECO:0007669"/>
    <property type="project" value="UniProtKB-KW"/>
</dbReference>
<dbReference type="EMBL" id="AOKF01001331">
    <property type="protein sequence ID" value="EPN60542.1"/>
    <property type="molecule type" value="Genomic_DNA"/>
</dbReference>
<dbReference type="SUPFAM" id="SSF53756">
    <property type="entry name" value="UDP-Glycosyltransferase/glycogen phosphorylase"/>
    <property type="match status" value="1"/>
</dbReference>